<dbReference type="AlphaFoldDB" id="A0A916YFK7"/>
<organism evidence="10 11">
    <name type="scientific">Microbacterium faecale</name>
    <dbReference type="NCBI Taxonomy" id="1804630"/>
    <lineage>
        <taxon>Bacteria</taxon>
        <taxon>Bacillati</taxon>
        <taxon>Actinomycetota</taxon>
        <taxon>Actinomycetes</taxon>
        <taxon>Micrococcales</taxon>
        <taxon>Microbacteriaceae</taxon>
        <taxon>Microbacterium</taxon>
    </lineage>
</organism>
<evidence type="ECO:0000256" key="4">
    <source>
        <dbReference type="ARBA" id="ARBA00022723"/>
    </source>
</evidence>
<evidence type="ECO:0000259" key="8">
    <source>
        <dbReference type="PROSITE" id="PS51085"/>
    </source>
</evidence>
<feature type="domain" description="FAD-binding FR-type" evidence="9">
    <location>
        <begin position="3"/>
        <end position="105"/>
    </location>
</feature>
<dbReference type="InterPro" id="IPR012675">
    <property type="entry name" value="Beta-grasp_dom_sf"/>
</dbReference>
<dbReference type="GO" id="GO:0051537">
    <property type="term" value="F:2 iron, 2 sulfur cluster binding"/>
    <property type="evidence" value="ECO:0007669"/>
    <property type="project" value="UniProtKB-KW"/>
</dbReference>
<accession>A0A916YFK7</accession>
<evidence type="ECO:0000313" key="10">
    <source>
        <dbReference type="EMBL" id="GGD42938.1"/>
    </source>
</evidence>
<dbReference type="CDD" id="cd06185">
    <property type="entry name" value="PDR_like"/>
    <property type="match status" value="1"/>
</dbReference>
<dbReference type="RefSeq" id="WP_188712528.1">
    <property type="nucleotide sequence ID" value="NZ_BMHO01000001.1"/>
</dbReference>
<dbReference type="GO" id="GO:0046872">
    <property type="term" value="F:metal ion binding"/>
    <property type="evidence" value="ECO:0007669"/>
    <property type="project" value="UniProtKB-KW"/>
</dbReference>
<keyword evidence="3" id="KW-0001">2Fe-2S</keyword>
<sequence length="314" mass="34150">MSADRIDVVVECKESIADDAVRVRLQCASGDPLPAWEPGAHIDVALPGDLLRQFSLCGDPTDLSSYEIAVRREADGRGGSALIHDRLRAGDGVQISVPRNHFALDDAERYVFIAGGIGITPILPMIAVAQAQGREWELAYCGGSQRSMPFAADLADAYGDRVRLYPSDEGRRLDLVELLGRCDDATAVYCCGPTRMLDAAVEHARERAYDGVRVERFTPIEVTESDVEFEVELDTTGEVLPVPAGRSILSVVREAGVEIESSCEEGTCGTCETVVFEGEPEHRDAVLSDLEREFGDTMMICVSRCRGGRLVLDL</sequence>
<dbReference type="PANTHER" id="PTHR47354">
    <property type="entry name" value="NADH OXIDOREDUCTASE HCR"/>
    <property type="match status" value="1"/>
</dbReference>
<evidence type="ECO:0000256" key="7">
    <source>
        <dbReference type="ARBA" id="ARBA00023014"/>
    </source>
</evidence>
<dbReference type="InterPro" id="IPR017938">
    <property type="entry name" value="Riboflavin_synthase-like_b-brl"/>
</dbReference>
<dbReference type="Gene3D" id="2.40.30.10">
    <property type="entry name" value="Translation factors"/>
    <property type="match status" value="1"/>
</dbReference>
<protein>
    <submittedName>
        <fullName evidence="10">Ferredoxin</fullName>
    </submittedName>
</protein>
<dbReference type="Gene3D" id="3.10.20.30">
    <property type="match status" value="1"/>
</dbReference>
<dbReference type="PROSITE" id="PS51384">
    <property type="entry name" value="FAD_FR"/>
    <property type="match status" value="1"/>
</dbReference>
<dbReference type="GO" id="GO:0016491">
    <property type="term" value="F:oxidoreductase activity"/>
    <property type="evidence" value="ECO:0007669"/>
    <property type="project" value="UniProtKB-KW"/>
</dbReference>
<reference evidence="10" key="1">
    <citation type="journal article" date="2014" name="Int. J. Syst. Evol. Microbiol.">
        <title>Complete genome sequence of Corynebacterium casei LMG S-19264T (=DSM 44701T), isolated from a smear-ripened cheese.</title>
        <authorList>
            <consortium name="US DOE Joint Genome Institute (JGI-PGF)"/>
            <person name="Walter F."/>
            <person name="Albersmeier A."/>
            <person name="Kalinowski J."/>
            <person name="Ruckert C."/>
        </authorList>
    </citation>
    <scope>NUCLEOTIDE SEQUENCE</scope>
    <source>
        <strain evidence="10">CGMCC 1.15152</strain>
    </source>
</reference>
<keyword evidence="5" id="KW-0560">Oxidoreductase</keyword>
<dbReference type="Proteomes" id="UP000633205">
    <property type="component" value="Unassembled WGS sequence"/>
</dbReference>
<dbReference type="EMBL" id="BMHO01000001">
    <property type="protein sequence ID" value="GGD42938.1"/>
    <property type="molecule type" value="Genomic_DNA"/>
</dbReference>
<comment type="caution">
    <text evidence="10">The sequence shown here is derived from an EMBL/GenBank/DDBJ whole genome shotgun (WGS) entry which is preliminary data.</text>
</comment>
<keyword evidence="2" id="KW-0285">Flavoprotein</keyword>
<feature type="domain" description="2Fe-2S ferredoxin-type" evidence="8">
    <location>
        <begin position="225"/>
        <end position="314"/>
    </location>
</feature>
<dbReference type="InterPro" id="IPR039261">
    <property type="entry name" value="FNR_nucleotide-bd"/>
</dbReference>
<proteinExistence type="predicted"/>
<reference evidence="10" key="2">
    <citation type="submission" date="2020-09" db="EMBL/GenBank/DDBJ databases">
        <authorList>
            <person name="Sun Q."/>
            <person name="Zhou Y."/>
        </authorList>
    </citation>
    <scope>NUCLEOTIDE SEQUENCE</scope>
    <source>
        <strain evidence="10">CGMCC 1.15152</strain>
    </source>
</reference>
<dbReference type="SUPFAM" id="SSF52343">
    <property type="entry name" value="Ferredoxin reductase-like, C-terminal NADP-linked domain"/>
    <property type="match status" value="1"/>
</dbReference>
<keyword evidence="11" id="KW-1185">Reference proteome</keyword>
<evidence type="ECO:0000313" key="11">
    <source>
        <dbReference type="Proteomes" id="UP000633205"/>
    </source>
</evidence>
<dbReference type="SUPFAM" id="SSF54292">
    <property type="entry name" value="2Fe-2S ferredoxin-like"/>
    <property type="match status" value="1"/>
</dbReference>
<dbReference type="Pfam" id="PF00111">
    <property type="entry name" value="Fer2"/>
    <property type="match status" value="1"/>
</dbReference>
<evidence type="ECO:0000259" key="9">
    <source>
        <dbReference type="PROSITE" id="PS51384"/>
    </source>
</evidence>
<evidence type="ECO:0000256" key="2">
    <source>
        <dbReference type="ARBA" id="ARBA00022630"/>
    </source>
</evidence>
<dbReference type="PRINTS" id="PR00409">
    <property type="entry name" value="PHDIOXRDTASE"/>
</dbReference>
<dbReference type="PROSITE" id="PS51085">
    <property type="entry name" value="2FE2S_FER_2"/>
    <property type="match status" value="1"/>
</dbReference>
<dbReference type="PANTHER" id="PTHR47354:SF1">
    <property type="entry name" value="CARNITINE MONOOXYGENASE REDUCTASE SUBUNIT"/>
    <property type="match status" value="1"/>
</dbReference>
<keyword evidence="6" id="KW-0408">Iron</keyword>
<dbReference type="InterPro" id="IPR006058">
    <property type="entry name" value="2Fe2S_fd_BS"/>
</dbReference>
<gene>
    <name evidence="10" type="ORF">GCM10010915_25060</name>
</gene>
<name>A0A916YFK7_9MICO</name>
<dbReference type="InterPro" id="IPR036010">
    <property type="entry name" value="2Fe-2S_ferredoxin-like_sf"/>
</dbReference>
<dbReference type="InterPro" id="IPR001041">
    <property type="entry name" value="2Fe-2S_ferredoxin-type"/>
</dbReference>
<dbReference type="CDD" id="cd00207">
    <property type="entry name" value="fer2"/>
    <property type="match status" value="1"/>
</dbReference>
<evidence type="ECO:0000256" key="3">
    <source>
        <dbReference type="ARBA" id="ARBA00022714"/>
    </source>
</evidence>
<keyword evidence="7" id="KW-0411">Iron-sulfur</keyword>
<evidence type="ECO:0000256" key="1">
    <source>
        <dbReference type="ARBA" id="ARBA00001974"/>
    </source>
</evidence>
<dbReference type="Gene3D" id="3.40.50.80">
    <property type="entry name" value="Nucleotide-binding domain of ferredoxin-NADP reductase (FNR) module"/>
    <property type="match status" value="1"/>
</dbReference>
<evidence type="ECO:0000256" key="6">
    <source>
        <dbReference type="ARBA" id="ARBA00023004"/>
    </source>
</evidence>
<comment type="cofactor">
    <cofactor evidence="1">
        <name>FAD</name>
        <dbReference type="ChEBI" id="CHEBI:57692"/>
    </cofactor>
</comment>
<keyword evidence="4" id="KW-0479">Metal-binding</keyword>
<dbReference type="InterPro" id="IPR050415">
    <property type="entry name" value="MRET"/>
</dbReference>
<dbReference type="SUPFAM" id="SSF63380">
    <property type="entry name" value="Riboflavin synthase domain-like"/>
    <property type="match status" value="1"/>
</dbReference>
<dbReference type="PROSITE" id="PS00197">
    <property type="entry name" value="2FE2S_FER_1"/>
    <property type="match status" value="1"/>
</dbReference>
<evidence type="ECO:0000256" key="5">
    <source>
        <dbReference type="ARBA" id="ARBA00023002"/>
    </source>
</evidence>
<dbReference type="InterPro" id="IPR017927">
    <property type="entry name" value="FAD-bd_FR_type"/>
</dbReference>